<dbReference type="AlphaFoldDB" id="B4G0D0"/>
<evidence type="ECO:0000313" key="2">
    <source>
        <dbReference type="EMBL" id="ACF87823.1"/>
    </source>
</evidence>
<organism evidence="2">
    <name type="scientific">Zea mays</name>
    <name type="common">Maize</name>
    <dbReference type="NCBI Taxonomy" id="4577"/>
    <lineage>
        <taxon>Eukaryota</taxon>
        <taxon>Viridiplantae</taxon>
        <taxon>Streptophyta</taxon>
        <taxon>Embryophyta</taxon>
        <taxon>Tracheophyta</taxon>
        <taxon>Spermatophyta</taxon>
        <taxon>Magnoliopsida</taxon>
        <taxon>Liliopsida</taxon>
        <taxon>Poales</taxon>
        <taxon>Poaceae</taxon>
        <taxon>PACMAD clade</taxon>
        <taxon>Panicoideae</taxon>
        <taxon>Andropogonodae</taxon>
        <taxon>Andropogoneae</taxon>
        <taxon>Tripsacinae</taxon>
        <taxon>Zea</taxon>
    </lineage>
</organism>
<feature type="region of interest" description="Disordered" evidence="1">
    <location>
        <begin position="39"/>
        <end position="63"/>
    </location>
</feature>
<feature type="compositionally biased region" description="Polar residues" evidence="1">
    <location>
        <begin position="42"/>
        <end position="54"/>
    </location>
</feature>
<evidence type="ECO:0000256" key="1">
    <source>
        <dbReference type="SAM" id="MobiDB-lite"/>
    </source>
</evidence>
<feature type="compositionally biased region" description="Polar residues" evidence="1">
    <location>
        <begin position="1"/>
        <end position="15"/>
    </location>
</feature>
<feature type="region of interest" description="Disordered" evidence="1">
    <location>
        <begin position="1"/>
        <end position="23"/>
    </location>
</feature>
<proteinExistence type="evidence at transcript level"/>
<sequence length="63" mass="6698">MIMSSTGAKGSQQTNKKTEKGFKYRELKSAEVCPGLAHRTVSGAQETPTPNYSPSGILEAALL</sequence>
<protein>
    <submittedName>
        <fullName evidence="2">Uncharacterized protein</fullName>
    </submittedName>
</protein>
<dbReference type="EMBL" id="BT042818">
    <property type="protein sequence ID" value="ACF87823.1"/>
    <property type="molecule type" value="mRNA"/>
</dbReference>
<reference evidence="2" key="1">
    <citation type="journal article" date="2009" name="PLoS Genet.">
        <title>Sequencing, mapping, and analysis of 27,455 maize full-length cDNAs.</title>
        <authorList>
            <person name="Soderlund C."/>
            <person name="Descour A."/>
            <person name="Kudrna D."/>
            <person name="Bomhoff M."/>
            <person name="Boyd L."/>
            <person name="Currie J."/>
            <person name="Angelova A."/>
            <person name="Collura K."/>
            <person name="Wissotski M."/>
            <person name="Ashley E."/>
            <person name="Morrow D."/>
            <person name="Fernandes J."/>
            <person name="Walbot V."/>
            <person name="Yu Y."/>
        </authorList>
    </citation>
    <scope>NUCLEOTIDE SEQUENCE</scope>
    <source>
        <strain evidence="2">B73</strain>
    </source>
</reference>
<accession>B4G0D0</accession>
<name>B4G0D0_MAIZE</name>